<reference evidence="1 2" key="1">
    <citation type="journal article" date="2019" name="Sci. Rep.">
        <title>Orb-weaving spider Araneus ventricosus genome elucidates the spidroin gene catalogue.</title>
        <authorList>
            <person name="Kono N."/>
            <person name="Nakamura H."/>
            <person name="Ohtoshi R."/>
            <person name="Moran D.A.P."/>
            <person name="Shinohara A."/>
            <person name="Yoshida Y."/>
            <person name="Fujiwara M."/>
            <person name="Mori M."/>
            <person name="Tomita M."/>
            <person name="Arakawa K."/>
        </authorList>
    </citation>
    <scope>NUCLEOTIDE SEQUENCE [LARGE SCALE GENOMIC DNA]</scope>
</reference>
<organism evidence="1 2">
    <name type="scientific">Araneus ventricosus</name>
    <name type="common">Orbweaver spider</name>
    <name type="synonym">Epeira ventricosa</name>
    <dbReference type="NCBI Taxonomy" id="182803"/>
    <lineage>
        <taxon>Eukaryota</taxon>
        <taxon>Metazoa</taxon>
        <taxon>Ecdysozoa</taxon>
        <taxon>Arthropoda</taxon>
        <taxon>Chelicerata</taxon>
        <taxon>Arachnida</taxon>
        <taxon>Araneae</taxon>
        <taxon>Araneomorphae</taxon>
        <taxon>Entelegynae</taxon>
        <taxon>Araneoidea</taxon>
        <taxon>Araneidae</taxon>
        <taxon>Araneus</taxon>
    </lineage>
</organism>
<gene>
    <name evidence="1" type="ORF">AVEN_201543_1</name>
</gene>
<sequence length="100" mass="12029">MPFFLQPLQLMDQLDGHGKLTYRWTDRKPSHSFVTATFTVNVPVGWTWHRWTDRRVHFLLIVFHPKFDTDRPFGCEDHLPNFTRPVHSLFQLSYSQTDRQ</sequence>
<evidence type="ECO:0000313" key="1">
    <source>
        <dbReference type="EMBL" id="GBO21772.1"/>
    </source>
</evidence>
<evidence type="ECO:0000313" key="2">
    <source>
        <dbReference type="Proteomes" id="UP000499080"/>
    </source>
</evidence>
<dbReference type="Proteomes" id="UP000499080">
    <property type="component" value="Unassembled WGS sequence"/>
</dbReference>
<keyword evidence="2" id="KW-1185">Reference proteome</keyword>
<proteinExistence type="predicted"/>
<protein>
    <submittedName>
        <fullName evidence="1">Uncharacterized protein</fullName>
    </submittedName>
</protein>
<dbReference type="EMBL" id="BGPR01044919">
    <property type="protein sequence ID" value="GBO21772.1"/>
    <property type="molecule type" value="Genomic_DNA"/>
</dbReference>
<dbReference type="AlphaFoldDB" id="A0A4Y2VB78"/>
<comment type="caution">
    <text evidence="1">The sequence shown here is derived from an EMBL/GenBank/DDBJ whole genome shotgun (WGS) entry which is preliminary data.</text>
</comment>
<name>A0A4Y2VB78_ARAVE</name>
<accession>A0A4Y2VB78</accession>